<dbReference type="AlphaFoldDB" id="A9V6L8"/>
<evidence type="ECO:0000313" key="1">
    <source>
        <dbReference type="EMBL" id="EDQ86755.1"/>
    </source>
</evidence>
<gene>
    <name evidence="1" type="ORF">MONBRDRAFT_10523</name>
</gene>
<sequence>MHVDDVMDERSSALGTAGIRAGLTGTASPRGLGLAIRQRDGMALPFGALTPDHLPPPHDNYFRFILLHMIKRPKSCRGTCYELRLLRRRLQMLPLLLPLPHCDGYGYGYCYRYG</sequence>
<reference evidence="1 2" key="1">
    <citation type="journal article" date="2008" name="Nature">
        <title>The genome of the choanoflagellate Monosiga brevicollis and the origin of metazoans.</title>
        <authorList>
            <consortium name="JGI Sequencing"/>
            <person name="King N."/>
            <person name="Westbrook M.J."/>
            <person name="Young S.L."/>
            <person name="Kuo A."/>
            <person name="Abedin M."/>
            <person name="Chapman J."/>
            <person name="Fairclough S."/>
            <person name="Hellsten U."/>
            <person name="Isogai Y."/>
            <person name="Letunic I."/>
            <person name="Marr M."/>
            <person name="Pincus D."/>
            <person name="Putnam N."/>
            <person name="Rokas A."/>
            <person name="Wright K.J."/>
            <person name="Zuzow R."/>
            <person name="Dirks W."/>
            <person name="Good M."/>
            <person name="Goodstein D."/>
            <person name="Lemons D."/>
            <person name="Li W."/>
            <person name="Lyons J.B."/>
            <person name="Morris A."/>
            <person name="Nichols S."/>
            <person name="Richter D.J."/>
            <person name="Salamov A."/>
            <person name="Bork P."/>
            <person name="Lim W.A."/>
            <person name="Manning G."/>
            <person name="Miller W.T."/>
            <person name="McGinnis W."/>
            <person name="Shapiro H."/>
            <person name="Tjian R."/>
            <person name="Grigoriev I.V."/>
            <person name="Rokhsar D."/>
        </authorList>
    </citation>
    <scope>NUCLEOTIDE SEQUENCE [LARGE SCALE GENOMIC DNA]</scope>
    <source>
        <strain evidence="2">MX1 / ATCC 50154</strain>
    </source>
</reference>
<dbReference type="EMBL" id="CH991563">
    <property type="protein sequence ID" value="EDQ86755.1"/>
    <property type="molecule type" value="Genomic_DNA"/>
</dbReference>
<organism evidence="1 2">
    <name type="scientific">Monosiga brevicollis</name>
    <name type="common">Choanoflagellate</name>
    <dbReference type="NCBI Taxonomy" id="81824"/>
    <lineage>
        <taxon>Eukaryota</taxon>
        <taxon>Choanoflagellata</taxon>
        <taxon>Craspedida</taxon>
        <taxon>Salpingoecidae</taxon>
        <taxon>Monosiga</taxon>
    </lineage>
</organism>
<proteinExistence type="predicted"/>
<evidence type="ECO:0000313" key="2">
    <source>
        <dbReference type="Proteomes" id="UP000001357"/>
    </source>
</evidence>
<protein>
    <submittedName>
        <fullName evidence="1">Uncharacterized protein</fullName>
    </submittedName>
</protein>
<keyword evidence="2" id="KW-1185">Reference proteome</keyword>
<name>A9V6L8_MONBE</name>
<dbReference type="GeneID" id="5893585"/>
<dbReference type="RefSeq" id="XP_001748300.1">
    <property type="nucleotide sequence ID" value="XM_001748248.1"/>
</dbReference>
<accession>A9V6L8</accession>
<dbReference type="KEGG" id="mbr:MONBRDRAFT_10523"/>
<dbReference type="Proteomes" id="UP000001357">
    <property type="component" value="Unassembled WGS sequence"/>
</dbReference>
<dbReference type="InParanoid" id="A9V6L8"/>